<proteinExistence type="predicted"/>
<keyword evidence="1" id="KW-0812">Transmembrane</keyword>
<accession>A0A1H3K5X3</accession>
<organism evidence="2 3">
    <name type="scientific">Halobellus clavatus</name>
    <dbReference type="NCBI Taxonomy" id="660517"/>
    <lineage>
        <taxon>Archaea</taxon>
        <taxon>Methanobacteriati</taxon>
        <taxon>Methanobacteriota</taxon>
        <taxon>Stenosarchaea group</taxon>
        <taxon>Halobacteria</taxon>
        <taxon>Halobacteriales</taxon>
        <taxon>Haloferacaceae</taxon>
        <taxon>Halobellus</taxon>
    </lineage>
</organism>
<feature type="transmembrane region" description="Helical" evidence="1">
    <location>
        <begin position="30"/>
        <end position="51"/>
    </location>
</feature>
<evidence type="ECO:0000256" key="1">
    <source>
        <dbReference type="SAM" id="Phobius"/>
    </source>
</evidence>
<keyword evidence="1" id="KW-1133">Transmembrane helix</keyword>
<dbReference type="AlphaFoldDB" id="A0A1H3K5X3"/>
<name>A0A1H3K5X3_9EURY</name>
<gene>
    <name evidence="2" type="ORF">SAMN04487946_11753</name>
</gene>
<keyword evidence="1" id="KW-0472">Membrane</keyword>
<protein>
    <submittedName>
        <fullName evidence="2">Uncharacterized protein</fullName>
    </submittedName>
</protein>
<dbReference type="EMBL" id="FNPB01000017">
    <property type="protein sequence ID" value="SDY47563.1"/>
    <property type="molecule type" value="Genomic_DNA"/>
</dbReference>
<dbReference type="RefSeq" id="WP_089769449.1">
    <property type="nucleotide sequence ID" value="NZ_FNPB01000017.1"/>
</dbReference>
<sequence>MIANARLVALGVLLLFTSSGLLFETGVSDALALTVAAVAVVGTGLAALSVVRTGAAAVATRLS</sequence>
<keyword evidence="3" id="KW-1185">Reference proteome</keyword>
<dbReference type="Proteomes" id="UP000199170">
    <property type="component" value="Unassembled WGS sequence"/>
</dbReference>
<evidence type="ECO:0000313" key="2">
    <source>
        <dbReference type="EMBL" id="SDY47563.1"/>
    </source>
</evidence>
<reference evidence="3" key="1">
    <citation type="submission" date="2016-10" db="EMBL/GenBank/DDBJ databases">
        <authorList>
            <person name="Varghese N."/>
            <person name="Submissions S."/>
        </authorList>
    </citation>
    <scope>NUCLEOTIDE SEQUENCE [LARGE SCALE GENOMIC DNA]</scope>
    <source>
        <strain evidence="3">CGMCC 1.10118</strain>
    </source>
</reference>
<evidence type="ECO:0000313" key="3">
    <source>
        <dbReference type="Proteomes" id="UP000199170"/>
    </source>
</evidence>